<accession>A0A8J7F553</accession>
<gene>
    <name evidence="4" type="ORF">IQ247_17980</name>
</gene>
<dbReference type="PROSITE" id="PS51257">
    <property type="entry name" value="PROKAR_LIPOPROTEIN"/>
    <property type="match status" value="1"/>
</dbReference>
<keyword evidence="5" id="KW-1185">Reference proteome</keyword>
<evidence type="ECO:0000259" key="3">
    <source>
        <dbReference type="Pfam" id="PF16173"/>
    </source>
</evidence>
<comment type="caution">
    <text evidence="4">The sequence shown here is derived from an EMBL/GenBank/DDBJ whole genome shotgun (WGS) entry which is preliminary data.</text>
</comment>
<evidence type="ECO:0000313" key="5">
    <source>
        <dbReference type="Proteomes" id="UP000620559"/>
    </source>
</evidence>
<feature type="signal peptide" evidence="1">
    <location>
        <begin position="1"/>
        <end position="23"/>
    </location>
</feature>
<dbReference type="InterPro" id="IPR032267">
    <property type="entry name" value="DUF4832"/>
</dbReference>
<sequence length="477" mass="54140">MIRSLKKCARTLSLMAISTIAYGCRIMPLNASTVNTNYSESFENFANPERGFYVNSGPDGSSPISLDQIQRAKNQNMSLVRRLYSLADYKESALPQSFLDLVSSDLQKARESGVKLIIRFAYNWELGGLDASKDRILSHMEQLQPVLQADYDAIAYVHAGFIGAWGEWNRSTNDLLNTPDMTDILFKFLSVVPDQRMVALRYPYYKKRIYDNENPLTSSEAFNGSNRARTGSLNDCFLASRDDGGTYLIEDDIEQQKDFLNQENLYVVQGGETCNSDSRAQPYIGCDNALNELARMRWSSLNSEFEKGVLDTWKNQDCFGEIERRLGYRFNLVNSEITNIVKPGGRFFAQLNIENVGWASAYNPRLLEIVLRSRDTTQEYYLRVNEQDPRRWLPGDTTTVNIEAGLPVNISSGEYDIFLNLPDPDSRLYNRPEYSIRLANVDIWEESTGYNSLLRSIVVDANAGGEDYSGSNQFVSR</sequence>
<dbReference type="Pfam" id="PF16116">
    <property type="entry name" value="DUF4832"/>
    <property type="match status" value="1"/>
</dbReference>
<dbReference type="EMBL" id="JADEWL010000063">
    <property type="protein sequence ID" value="MBE9214533.1"/>
    <property type="molecule type" value="Genomic_DNA"/>
</dbReference>
<dbReference type="AlphaFoldDB" id="A0A8J7F553"/>
<dbReference type="InterPro" id="IPR032379">
    <property type="entry name" value="DUF4874"/>
</dbReference>
<feature type="domain" description="DUF4832" evidence="2">
    <location>
        <begin position="229"/>
        <end position="440"/>
    </location>
</feature>
<feature type="chain" id="PRO_5035299531" evidence="1">
    <location>
        <begin position="24"/>
        <end position="477"/>
    </location>
</feature>
<organism evidence="4 5">
    <name type="scientific">Plectonema cf. radiosum LEGE 06105</name>
    <dbReference type="NCBI Taxonomy" id="945769"/>
    <lineage>
        <taxon>Bacteria</taxon>
        <taxon>Bacillati</taxon>
        <taxon>Cyanobacteriota</taxon>
        <taxon>Cyanophyceae</taxon>
        <taxon>Oscillatoriophycideae</taxon>
        <taxon>Oscillatoriales</taxon>
        <taxon>Microcoleaceae</taxon>
        <taxon>Plectonema</taxon>
    </lineage>
</organism>
<evidence type="ECO:0000256" key="1">
    <source>
        <dbReference type="SAM" id="SignalP"/>
    </source>
</evidence>
<evidence type="ECO:0000313" key="4">
    <source>
        <dbReference type="EMBL" id="MBE9214533.1"/>
    </source>
</evidence>
<proteinExistence type="predicted"/>
<feature type="domain" description="DUF4874" evidence="3">
    <location>
        <begin position="47"/>
        <end position="205"/>
    </location>
</feature>
<protein>
    <submittedName>
        <fullName evidence="4">DUF4832 domain-containing protein</fullName>
    </submittedName>
</protein>
<keyword evidence="1" id="KW-0732">Signal</keyword>
<dbReference type="Pfam" id="PF16173">
    <property type="entry name" value="DUF4874"/>
    <property type="match status" value="1"/>
</dbReference>
<dbReference type="Proteomes" id="UP000620559">
    <property type="component" value="Unassembled WGS sequence"/>
</dbReference>
<evidence type="ECO:0000259" key="2">
    <source>
        <dbReference type="Pfam" id="PF16116"/>
    </source>
</evidence>
<name>A0A8J7F553_9CYAN</name>
<reference evidence="4" key="1">
    <citation type="submission" date="2020-10" db="EMBL/GenBank/DDBJ databases">
        <authorList>
            <person name="Castelo-Branco R."/>
            <person name="Eusebio N."/>
            <person name="Adriana R."/>
            <person name="Vieira A."/>
            <person name="Brugerolle De Fraissinette N."/>
            <person name="Rezende De Castro R."/>
            <person name="Schneider M.P."/>
            <person name="Vasconcelos V."/>
            <person name="Leao P.N."/>
        </authorList>
    </citation>
    <scope>NUCLEOTIDE SEQUENCE</scope>
    <source>
        <strain evidence="4">LEGE 06105</strain>
    </source>
</reference>